<dbReference type="Pfam" id="PF13468">
    <property type="entry name" value="Glyoxalase_3"/>
    <property type="match status" value="1"/>
</dbReference>
<proteinExistence type="predicted"/>
<feature type="domain" description="Glyoxalase-like" evidence="1">
    <location>
        <begin position="8"/>
        <end position="189"/>
    </location>
</feature>
<dbReference type="PANTHER" id="PTHR40265:SF1">
    <property type="entry name" value="GLYOXALASE-LIKE DOMAIN-CONTAINING PROTEIN"/>
    <property type="match status" value="1"/>
</dbReference>
<gene>
    <name evidence="2" type="ORF">FGK64_07680</name>
</gene>
<evidence type="ECO:0000313" key="2">
    <source>
        <dbReference type="EMBL" id="TMV12679.1"/>
    </source>
</evidence>
<reference evidence="2 3" key="1">
    <citation type="submission" date="2019-05" db="EMBL/GenBank/DDBJ databases">
        <title>Marivita sp. nov. isolated from sea sediment.</title>
        <authorList>
            <person name="Kim W."/>
        </authorList>
    </citation>
    <scope>NUCLEOTIDE SEQUENCE [LARGE SCALE GENOMIC DNA]</scope>
    <source>
        <strain evidence="2 3">CAU 1492</strain>
    </source>
</reference>
<keyword evidence="3" id="KW-1185">Reference proteome</keyword>
<protein>
    <submittedName>
        <fullName evidence="2">VOC family protein</fullName>
    </submittedName>
</protein>
<dbReference type="Proteomes" id="UP001191082">
    <property type="component" value="Unassembled WGS sequence"/>
</dbReference>
<dbReference type="InterPro" id="IPR025870">
    <property type="entry name" value="Glyoxalase-like_dom"/>
</dbReference>
<sequence length="286" mass="29851">MSHPVKGIDHCFALVQDLDLAARQYAALGFTLSPRGLHSEAKGSANYTIMFPDDYFELLGLLRETPGNASRRESLATMGQGLHAIACRIDTAEGAAADLAELGIATHGLGSFERPVPLPGGGTGVAAFSTVAFEPAEVPRGTVFMCQHKTRDTVWLPELLSHANTACGLAEIVAISDEPEAEAPRFARLWADGAVSARGMGQVVQTGENSAPLVLMPRDALAKEFPGIDLSQTAQGAFTVLRVKVADLDAARGCLDSGGVPPIDTANGVAVAPEHASGVIVEFVPV</sequence>
<comment type="caution">
    <text evidence="2">The sequence shown here is derived from an EMBL/GenBank/DDBJ whole genome shotgun (WGS) entry which is preliminary data.</text>
</comment>
<name>A0ABY2X9W1_9RHOB</name>
<dbReference type="Gene3D" id="3.10.180.10">
    <property type="entry name" value="2,3-Dihydroxybiphenyl 1,2-Dioxygenase, domain 1"/>
    <property type="match status" value="1"/>
</dbReference>
<organism evidence="2 3">
    <name type="scientific">Arenibacterium halophilum</name>
    <dbReference type="NCBI Taxonomy" id="2583821"/>
    <lineage>
        <taxon>Bacteria</taxon>
        <taxon>Pseudomonadati</taxon>
        <taxon>Pseudomonadota</taxon>
        <taxon>Alphaproteobacteria</taxon>
        <taxon>Rhodobacterales</taxon>
        <taxon>Paracoccaceae</taxon>
        <taxon>Arenibacterium</taxon>
    </lineage>
</organism>
<dbReference type="InterPro" id="IPR029068">
    <property type="entry name" value="Glyas_Bleomycin-R_OHBP_Dase"/>
</dbReference>
<dbReference type="EMBL" id="VCPC01000002">
    <property type="protein sequence ID" value="TMV12679.1"/>
    <property type="molecule type" value="Genomic_DNA"/>
</dbReference>
<dbReference type="RefSeq" id="WP_138863233.1">
    <property type="nucleotide sequence ID" value="NZ_VCPC01000002.1"/>
</dbReference>
<accession>A0ABY2X9W1</accession>
<dbReference type="SUPFAM" id="SSF54593">
    <property type="entry name" value="Glyoxalase/Bleomycin resistance protein/Dihydroxybiphenyl dioxygenase"/>
    <property type="match status" value="1"/>
</dbReference>
<dbReference type="PANTHER" id="PTHR40265">
    <property type="entry name" value="BLL2707 PROTEIN"/>
    <property type="match status" value="1"/>
</dbReference>
<evidence type="ECO:0000259" key="1">
    <source>
        <dbReference type="Pfam" id="PF13468"/>
    </source>
</evidence>
<evidence type="ECO:0000313" key="3">
    <source>
        <dbReference type="Proteomes" id="UP001191082"/>
    </source>
</evidence>